<keyword evidence="8" id="KW-1185">Reference proteome</keyword>
<feature type="compositionally biased region" description="Acidic residues" evidence="5">
    <location>
        <begin position="18"/>
        <end position="37"/>
    </location>
</feature>
<feature type="region of interest" description="Disordered" evidence="5">
    <location>
        <begin position="150"/>
        <end position="171"/>
    </location>
</feature>
<dbReference type="EMBL" id="CM007382">
    <property type="protein sequence ID" value="ONK78434.1"/>
    <property type="molecule type" value="Genomic_DNA"/>
</dbReference>
<dbReference type="OMA" id="QCIALIS"/>
<dbReference type="Gramene" id="ONK78434">
    <property type="protein sequence ID" value="ONK78434"/>
    <property type="gene ID" value="A4U43_C02F18720"/>
</dbReference>
<dbReference type="OrthoDB" id="20086at2759"/>
<organism evidence="7 8">
    <name type="scientific">Asparagus officinalis</name>
    <name type="common">Garden asparagus</name>
    <dbReference type="NCBI Taxonomy" id="4686"/>
    <lineage>
        <taxon>Eukaryota</taxon>
        <taxon>Viridiplantae</taxon>
        <taxon>Streptophyta</taxon>
        <taxon>Embryophyta</taxon>
        <taxon>Tracheophyta</taxon>
        <taxon>Spermatophyta</taxon>
        <taxon>Magnoliopsida</taxon>
        <taxon>Liliopsida</taxon>
        <taxon>Asparagales</taxon>
        <taxon>Asparagaceae</taxon>
        <taxon>Asparagoideae</taxon>
        <taxon>Asparagus</taxon>
    </lineage>
</organism>
<dbReference type="InterPro" id="IPR038881">
    <property type="entry name" value="Yae1-like"/>
</dbReference>
<sequence>MEHLNLETAPRSSNDDKDLNDDDIDFWGEDETLDTDTNEASSHSSFLNREWKRRHEQFHTMGYRDGITAGKEASAQEGFNVGFKQSVHSGYNWGLVRGISSAYINLSDDLKEKLARTVEKRERLRNLYQSSHKISTMDALKMYHESIQRAETKQEPSESSSQISSGDNGELSMYNQLDDLFKELISIQHDSPEIDLKIEQRREIPE</sequence>
<dbReference type="Pfam" id="PF09811">
    <property type="entry name" value="Yae1_N"/>
    <property type="match status" value="1"/>
</dbReference>
<comment type="subcellular location">
    <subcellularLocation>
        <location evidence="2">Cytoplasm</location>
    </subcellularLocation>
    <subcellularLocation>
        <location evidence="1">Nucleus</location>
    </subcellularLocation>
</comment>
<evidence type="ECO:0000256" key="2">
    <source>
        <dbReference type="ARBA" id="ARBA00004496"/>
    </source>
</evidence>
<feature type="domain" description="Essential protein Yae1 N-terminal" evidence="6">
    <location>
        <begin position="62"/>
        <end position="99"/>
    </location>
</feature>
<protein>
    <recommendedName>
        <fullName evidence="6">Essential protein Yae1 N-terminal domain-containing protein</fullName>
    </recommendedName>
</protein>
<keyword evidence="4" id="KW-0539">Nucleus</keyword>
<dbReference type="PANTHER" id="PTHR18829:SF0">
    <property type="entry name" value="PROTEIN YAE1 HOMOLOG"/>
    <property type="match status" value="1"/>
</dbReference>
<evidence type="ECO:0000313" key="8">
    <source>
        <dbReference type="Proteomes" id="UP000243459"/>
    </source>
</evidence>
<dbReference type="AlphaFoldDB" id="A0A5P1FK38"/>
<gene>
    <name evidence="7" type="ORF">A4U43_C02F18720</name>
</gene>
<dbReference type="Proteomes" id="UP000243459">
    <property type="component" value="Chromosome 2"/>
</dbReference>
<reference evidence="8" key="1">
    <citation type="journal article" date="2017" name="Nat. Commun.">
        <title>The asparagus genome sheds light on the origin and evolution of a young Y chromosome.</title>
        <authorList>
            <person name="Harkess A."/>
            <person name="Zhou J."/>
            <person name="Xu C."/>
            <person name="Bowers J.E."/>
            <person name="Van der Hulst R."/>
            <person name="Ayyampalayam S."/>
            <person name="Mercati F."/>
            <person name="Riccardi P."/>
            <person name="McKain M.R."/>
            <person name="Kakrana A."/>
            <person name="Tang H."/>
            <person name="Ray J."/>
            <person name="Groenendijk J."/>
            <person name="Arikit S."/>
            <person name="Mathioni S.M."/>
            <person name="Nakano M."/>
            <person name="Shan H."/>
            <person name="Telgmann-Rauber A."/>
            <person name="Kanno A."/>
            <person name="Yue Z."/>
            <person name="Chen H."/>
            <person name="Li W."/>
            <person name="Chen Y."/>
            <person name="Xu X."/>
            <person name="Zhang Y."/>
            <person name="Luo S."/>
            <person name="Chen H."/>
            <person name="Gao J."/>
            <person name="Mao Z."/>
            <person name="Pires J.C."/>
            <person name="Luo M."/>
            <person name="Kudrna D."/>
            <person name="Wing R.A."/>
            <person name="Meyers B.C."/>
            <person name="Yi K."/>
            <person name="Kong H."/>
            <person name="Lavrijsen P."/>
            <person name="Sunseri F."/>
            <person name="Falavigna A."/>
            <person name="Ye Y."/>
            <person name="Leebens-Mack J.H."/>
            <person name="Chen G."/>
        </authorList>
    </citation>
    <scope>NUCLEOTIDE SEQUENCE [LARGE SCALE GENOMIC DNA]</scope>
    <source>
        <strain evidence="8">cv. DH0086</strain>
    </source>
</reference>
<evidence type="ECO:0000256" key="5">
    <source>
        <dbReference type="SAM" id="MobiDB-lite"/>
    </source>
</evidence>
<dbReference type="PANTHER" id="PTHR18829">
    <property type="entry name" value="PROTEIN YAE1 HOMOLOG"/>
    <property type="match status" value="1"/>
</dbReference>
<accession>A0A5P1FK38</accession>
<dbReference type="GO" id="GO:0005737">
    <property type="term" value="C:cytoplasm"/>
    <property type="evidence" value="ECO:0007669"/>
    <property type="project" value="UniProtKB-SubCell"/>
</dbReference>
<proteinExistence type="predicted"/>
<evidence type="ECO:0000313" key="7">
    <source>
        <dbReference type="EMBL" id="ONK78434.1"/>
    </source>
</evidence>
<evidence type="ECO:0000259" key="6">
    <source>
        <dbReference type="Pfam" id="PF09811"/>
    </source>
</evidence>
<dbReference type="GO" id="GO:0005634">
    <property type="term" value="C:nucleus"/>
    <property type="evidence" value="ECO:0007669"/>
    <property type="project" value="UniProtKB-SubCell"/>
</dbReference>
<evidence type="ECO:0000256" key="3">
    <source>
        <dbReference type="ARBA" id="ARBA00022490"/>
    </source>
</evidence>
<keyword evidence="3" id="KW-0963">Cytoplasm</keyword>
<feature type="region of interest" description="Disordered" evidence="5">
    <location>
        <begin position="1"/>
        <end position="41"/>
    </location>
</feature>
<evidence type="ECO:0000256" key="4">
    <source>
        <dbReference type="ARBA" id="ARBA00023242"/>
    </source>
</evidence>
<evidence type="ECO:0000256" key="1">
    <source>
        <dbReference type="ARBA" id="ARBA00004123"/>
    </source>
</evidence>
<name>A0A5P1FK38_ASPOF</name>
<dbReference type="InterPro" id="IPR019191">
    <property type="entry name" value="Essential_protein_Yae1_N"/>
</dbReference>